<keyword evidence="1" id="KW-0802">TPR repeat</keyword>
<dbReference type="SUPFAM" id="SSF48452">
    <property type="entry name" value="TPR-like"/>
    <property type="match status" value="1"/>
</dbReference>
<dbReference type="Gene3D" id="1.25.40.10">
    <property type="entry name" value="Tetratricopeptide repeat domain"/>
    <property type="match status" value="1"/>
</dbReference>
<evidence type="ECO:0000313" key="2">
    <source>
        <dbReference type="EMBL" id="CAL4106916.1"/>
    </source>
</evidence>
<comment type="caution">
    <text evidence="2">The sequence shown here is derived from an EMBL/GenBank/DDBJ whole genome shotgun (WGS) entry which is preliminary data.</text>
</comment>
<dbReference type="SUPFAM" id="SSF52266">
    <property type="entry name" value="SGNH hydrolase"/>
    <property type="match status" value="1"/>
</dbReference>
<dbReference type="InterPro" id="IPR011990">
    <property type="entry name" value="TPR-like_helical_dom_sf"/>
</dbReference>
<dbReference type="PROSITE" id="PS50005">
    <property type="entry name" value="TPR"/>
    <property type="match status" value="1"/>
</dbReference>
<name>A0AAV2QXU8_MEGNR</name>
<dbReference type="SMART" id="SM00028">
    <property type="entry name" value="TPR"/>
    <property type="match status" value="2"/>
</dbReference>
<dbReference type="AlphaFoldDB" id="A0AAV2QXU8"/>
<evidence type="ECO:0000313" key="3">
    <source>
        <dbReference type="Proteomes" id="UP001497623"/>
    </source>
</evidence>
<protein>
    <recommendedName>
        <fullName evidence="4">SGNH hydrolase-type esterase domain-containing protein</fullName>
    </recommendedName>
</protein>
<dbReference type="Gene3D" id="3.40.50.1110">
    <property type="entry name" value="SGNH hydrolase"/>
    <property type="match status" value="1"/>
</dbReference>
<dbReference type="InterPro" id="IPR036514">
    <property type="entry name" value="SGNH_hydro_sf"/>
</dbReference>
<dbReference type="EMBL" id="CAXKWB010013191">
    <property type="protein sequence ID" value="CAL4106916.1"/>
    <property type="molecule type" value="Genomic_DNA"/>
</dbReference>
<proteinExistence type="predicted"/>
<feature type="repeat" description="TPR" evidence="1">
    <location>
        <begin position="184"/>
        <end position="217"/>
    </location>
</feature>
<dbReference type="InterPro" id="IPR019734">
    <property type="entry name" value="TPR_rpt"/>
</dbReference>
<evidence type="ECO:0008006" key="4">
    <source>
        <dbReference type="Google" id="ProtNLM"/>
    </source>
</evidence>
<keyword evidence="3" id="KW-1185">Reference proteome</keyword>
<organism evidence="2 3">
    <name type="scientific">Meganyctiphanes norvegica</name>
    <name type="common">Northern krill</name>
    <name type="synonym">Thysanopoda norvegica</name>
    <dbReference type="NCBI Taxonomy" id="48144"/>
    <lineage>
        <taxon>Eukaryota</taxon>
        <taxon>Metazoa</taxon>
        <taxon>Ecdysozoa</taxon>
        <taxon>Arthropoda</taxon>
        <taxon>Crustacea</taxon>
        <taxon>Multicrustacea</taxon>
        <taxon>Malacostraca</taxon>
        <taxon>Eumalacostraca</taxon>
        <taxon>Eucarida</taxon>
        <taxon>Euphausiacea</taxon>
        <taxon>Euphausiidae</taxon>
        <taxon>Meganyctiphanes</taxon>
    </lineage>
</organism>
<accession>A0AAV2QXU8</accession>
<sequence length="571" mass="65641">MDNYNSNNKEFEHKPNIKSEKMLKEENGKEFQIGLFIEHKLKIKIDYMLKEEEKIEYLALHNCAKPVKREELPEVKHKPSDVDCDHTMITLTHAGDKEYVKLNEEDVNIIIKSDPTYQVNLYCGDMEVQINNEHAISNLLEVVNQNPDNVNAMLNLATAYFRLGNNIEALKYNNLVLITQPKNICAIINKGTIFASEGDLLSALEIFQNAVNDDPHNTTAKVYYEQTLNEFAQRLIEEEAIQINQKNLFTNPSDSQCKEALSKIPCERQEIISIFNDKNNKEINYSSTDKGNTGIQTESRNESNDLVNIPSLKFKNIDEDIITTHSEMLEELNNSLIEENLTPDIKKNEKITCDTKENVNMEYITSNCETESEVSCFITQNPRQEKIRLAIIGDSHALRYPRYLFSKQFCPYLLKYQPFILDLNGNSTIDSKQLDKILSLCEKPEAAIIIMGGNDVASTMGKDHHILCGLMQIAETLQCHDIQPIIVPIMPRRTTVHIPPAVYNIRAFRINVSLQKALSRNLNFDPFIDYIYHVPKLKCDGVHLTRADYIYLTNKIMDHYLKTNYRSHKQG</sequence>
<gene>
    <name evidence="2" type="ORF">MNOR_LOCUS18440</name>
</gene>
<evidence type="ECO:0000256" key="1">
    <source>
        <dbReference type="PROSITE-ProRule" id="PRU00339"/>
    </source>
</evidence>
<dbReference type="Proteomes" id="UP001497623">
    <property type="component" value="Unassembled WGS sequence"/>
</dbReference>
<reference evidence="2 3" key="1">
    <citation type="submission" date="2024-05" db="EMBL/GenBank/DDBJ databases">
        <authorList>
            <person name="Wallberg A."/>
        </authorList>
    </citation>
    <scope>NUCLEOTIDE SEQUENCE [LARGE SCALE GENOMIC DNA]</scope>
</reference>